<keyword evidence="1" id="KW-1277">Toxin-antitoxin system</keyword>
<dbReference type="InterPro" id="IPR035093">
    <property type="entry name" value="RelE/ParE_toxin_dom_sf"/>
</dbReference>
<reference evidence="2" key="1">
    <citation type="journal article" date="2014" name="Int. J. Syst. Evol. Microbiol.">
        <title>Complete genome sequence of Corynebacterium casei LMG S-19264T (=DSM 44701T), isolated from a smear-ripened cheese.</title>
        <authorList>
            <consortium name="US DOE Joint Genome Institute (JGI-PGF)"/>
            <person name="Walter F."/>
            <person name="Albersmeier A."/>
            <person name="Kalinowski J."/>
            <person name="Ruckert C."/>
        </authorList>
    </citation>
    <scope>NUCLEOTIDE SEQUENCE</scope>
    <source>
        <strain evidence="2">CGMCC 1.15367</strain>
    </source>
</reference>
<keyword evidence="3" id="KW-1185">Reference proteome</keyword>
<dbReference type="Proteomes" id="UP000644699">
    <property type="component" value="Unassembled WGS sequence"/>
</dbReference>
<sequence length="101" mass="11520">MRPVIFAPEAIHDIQEIHDALWERFGPLQAARSIARLLAHCEGFARFPERGRLRNDLRTGLRLVGYRRLASIAFFVDTKQVTILRVFGAGRDITSADFKRG</sequence>
<evidence type="ECO:0000313" key="2">
    <source>
        <dbReference type="EMBL" id="GGE16215.1"/>
    </source>
</evidence>
<dbReference type="RefSeq" id="WP_244639597.1">
    <property type="nucleotide sequence ID" value="NZ_BMIQ01000007.1"/>
</dbReference>
<dbReference type="Pfam" id="PF05016">
    <property type="entry name" value="ParE_toxin"/>
    <property type="match status" value="1"/>
</dbReference>
<dbReference type="AlphaFoldDB" id="A0A917EAE9"/>
<name>A0A917EAE9_9HYPH</name>
<organism evidence="2 3">
    <name type="scientific">Aureimonas endophytica</name>
    <dbReference type="NCBI Taxonomy" id="2027858"/>
    <lineage>
        <taxon>Bacteria</taxon>
        <taxon>Pseudomonadati</taxon>
        <taxon>Pseudomonadota</taxon>
        <taxon>Alphaproteobacteria</taxon>
        <taxon>Hyphomicrobiales</taxon>
        <taxon>Aurantimonadaceae</taxon>
        <taxon>Aureimonas</taxon>
    </lineage>
</organism>
<comment type="caution">
    <text evidence="2">The sequence shown here is derived from an EMBL/GenBank/DDBJ whole genome shotgun (WGS) entry which is preliminary data.</text>
</comment>
<evidence type="ECO:0008006" key="4">
    <source>
        <dbReference type="Google" id="ProtNLM"/>
    </source>
</evidence>
<reference evidence="2" key="2">
    <citation type="submission" date="2020-09" db="EMBL/GenBank/DDBJ databases">
        <authorList>
            <person name="Sun Q."/>
            <person name="Zhou Y."/>
        </authorList>
    </citation>
    <scope>NUCLEOTIDE SEQUENCE</scope>
    <source>
        <strain evidence="2">CGMCC 1.15367</strain>
    </source>
</reference>
<gene>
    <name evidence="2" type="ORF">GCM10011390_39120</name>
</gene>
<dbReference type="InterPro" id="IPR007712">
    <property type="entry name" value="RelE/ParE_toxin"/>
</dbReference>
<evidence type="ECO:0000256" key="1">
    <source>
        <dbReference type="ARBA" id="ARBA00022649"/>
    </source>
</evidence>
<dbReference type="Gene3D" id="3.30.2310.20">
    <property type="entry name" value="RelE-like"/>
    <property type="match status" value="1"/>
</dbReference>
<evidence type="ECO:0000313" key="3">
    <source>
        <dbReference type="Proteomes" id="UP000644699"/>
    </source>
</evidence>
<protein>
    <recommendedName>
        <fullName evidence="4">Plasmid stabilization system protein ParE</fullName>
    </recommendedName>
</protein>
<proteinExistence type="predicted"/>
<accession>A0A917EAE9</accession>
<dbReference type="EMBL" id="BMIQ01000007">
    <property type="protein sequence ID" value="GGE16215.1"/>
    <property type="molecule type" value="Genomic_DNA"/>
</dbReference>